<dbReference type="EMBL" id="BGOW01000036">
    <property type="protein sequence ID" value="GCB02255.1"/>
    <property type="molecule type" value="Genomic_DNA"/>
</dbReference>
<protein>
    <submittedName>
        <fullName evidence="1">Uncharacterized protein</fullName>
    </submittedName>
</protein>
<organism evidence="1 2">
    <name type="scientific">Sulfuriferula multivorans</name>
    <dbReference type="NCBI Taxonomy" id="1559896"/>
    <lineage>
        <taxon>Bacteria</taxon>
        <taxon>Pseudomonadati</taxon>
        <taxon>Pseudomonadota</taxon>
        <taxon>Betaproteobacteria</taxon>
        <taxon>Nitrosomonadales</taxon>
        <taxon>Sulfuricellaceae</taxon>
        <taxon>Sulfuriferula</taxon>
    </lineage>
</organism>
<comment type="caution">
    <text evidence="1">The sequence shown here is derived from an EMBL/GenBank/DDBJ whole genome shotgun (WGS) entry which is preliminary data.</text>
</comment>
<name>A0A401K0T4_9PROT</name>
<dbReference type="Proteomes" id="UP000286806">
    <property type="component" value="Unassembled WGS sequence"/>
</dbReference>
<proteinExistence type="predicted"/>
<gene>
    <name evidence="1" type="ORF">SFMTTN_3077</name>
</gene>
<dbReference type="AlphaFoldDB" id="A0A401K0T4"/>
<sequence length="37" mass="4113">MDNSSPNSQKQLLAVNIDLIHQVNRKKHVEPASSPCL</sequence>
<reference evidence="1 2" key="1">
    <citation type="journal article" date="2019" name="Front. Microbiol.">
        <title>Genomes of Neutrophilic Sulfur-Oxidizing Chemolithoautotrophs Representing 9 Proteobacterial Species From 8 Genera.</title>
        <authorList>
            <person name="Watanabe T."/>
            <person name="Kojima H."/>
            <person name="Umezawa K."/>
            <person name="Hori C."/>
            <person name="Takasuka T.E."/>
            <person name="Kato Y."/>
            <person name="Fukui M."/>
        </authorList>
    </citation>
    <scope>NUCLEOTIDE SEQUENCE [LARGE SCALE GENOMIC DNA]</scope>
    <source>
        <strain evidence="1 2">TTN</strain>
    </source>
</reference>
<evidence type="ECO:0000313" key="2">
    <source>
        <dbReference type="Proteomes" id="UP000286806"/>
    </source>
</evidence>
<keyword evidence="2" id="KW-1185">Reference proteome</keyword>
<evidence type="ECO:0000313" key="1">
    <source>
        <dbReference type="EMBL" id="GCB02255.1"/>
    </source>
</evidence>
<accession>A0A401K0T4</accession>